<dbReference type="RefSeq" id="WP_186914276.1">
    <property type="nucleotide sequence ID" value="NZ_JACOFV010000030.1"/>
</dbReference>
<sequence>MSKLGLAAGRPTASSKKIDMSDDKEFVRVNAEVTEAEREKLKIHCAKHKLSITQFIRNAIASLPDE</sequence>
<accession>A0A923HM94</accession>
<dbReference type="GO" id="GO:0006355">
    <property type="term" value="P:regulation of DNA-templated transcription"/>
    <property type="evidence" value="ECO:0007669"/>
    <property type="project" value="InterPro"/>
</dbReference>
<dbReference type="SUPFAM" id="SSF47598">
    <property type="entry name" value="Ribbon-helix-helix"/>
    <property type="match status" value="1"/>
</dbReference>
<organism evidence="1 2">
    <name type="scientific">Undibacterium jejuense</name>
    <dbReference type="NCBI Taxonomy" id="1344949"/>
    <lineage>
        <taxon>Bacteria</taxon>
        <taxon>Pseudomonadati</taxon>
        <taxon>Pseudomonadota</taxon>
        <taxon>Betaproteobacteria</taxon>
        <taxon>Burkholderiales</taxon>
        <taxon>Oxalobacteraceae</taxon>
        <taxon>Undibacterium</taxon>
    </lineage>
</organism>
<dbReference type="AlphaFoldDB" id="A0A923HM94"/>
<dbReference type="Proteomes" id="UP000634011">
    <property type="component" value="Unassembled WGS sequence"/>
</dbReference>
<evidence type="ECO:0000313" key="2">
    <source>
        <dbReference type="Proteomes" id="UP000634011"/>
    </source>
</evidence>
<dbReference type="InterPro" id="IPR010985">
    <property type="entry name" value="Ribbon_hlx_hlx"/>
</dbReference>
<dbReference type="InterPro" id="IPR013321">
    <property type="entry name" value="Arc_rbn_hlx_hlx"/>
</dbReference>
<evidence type="ECO:0000313" key="1">
    <source>
        <dbReference type="EMBL" id="MBC3864317.1"/>
    </source>
</evidence>
<dbReference type="Gene3D" id="1.10.1220.10">
    <property type="entry name" value="Met repressor-like"/>
    <property type="match status" value="1"/>
</dbReference>
<gene>
    <name evidence="1" type="ORF">H8K32_19635</name>
</gene>
<name>A0A923HM94_9BURK</name>
<comment type="caution">
    <text evidence="1">The sequence shown here is derived from an EMBL/GenBank/DDBJ whole genome shotgun (WGS) entry which is preliminary data.</text>
</comment>
<proteinExistence type="predicted"/>
<protein>
    <submittedName>
        <fullName evidence="1">Chromosome partitioning protein ParB</fullName>
    </submittedName>
</protein>
<dbReference type="EMBL" id="JACOFV010000030">
    <property type="protein sequence ID" value="MBC3864317.1"/>
    <property type="molecule type" value="Genomic_DNA"/>
</dbReference>
<reference evidence="1" key="1">
    <citation type="submission" date="2020-08" db="EMBL/GenBank/DDBJ databases">
        <title>Novel species isolated from subtropical streams in China.</title>
        <authorList>
            <person name="Lu H."/>
        </authorList>
    </citation>
    <scope>NUCLEOTIDE SEQUENCE</scope>
    <source>
        <strain evidence="1">KACC 12607</strain>
    </source>
</reference>
<keyword evidence="2" id="KW-1185">Reference proteome</keyword>